<dbReference type="Proteomes" id="UP000277525">
    <property type="component" value="Segment"/>
</dbReference>
<reference evidence="2 3" key="1">
    <citation type="submission" date="2018-09" db="EMBL/GenBank/DDBJ databases">
        <authorList>
            <person name="Zack K."/>
            <person name="Stoner T.H."/>
            <person name="Garlena R.A."/>
            <person name="Russell D.A."/>
            <person name="Pope W.H."/>
            <person name="Jacobs-Sera D."/>
            <person name="Hatfull G.F."/>
        </authorList>
    </citation>
    <scope>NUCLEOTIDE SEQUENCE [LARGE SCALE GENOMIC DNA]</scope>
</reference>
<keyword evidence="1" id="KW-0472">Membrane</keyword>
<keyword evidence="1" id="KW-1133">Transmembrane helix</keyword>
<dbReference type="GeneID" id="80090705"/>
<protein>
    <submittedName>
        <fullName evidence="2">Membrane protein</fullName>
    </submittedName>
</protein>
<feature type="transmembrane region" description="Helical" evidence="1">
    <location>
        <begin position="38"/>
        <end position="54"/>
    </location>
</feature>
<proteinExistence type="predicted"/>
<organism evidence="2 3">
    <name type="scientific">Arthrobacter phage Noely</name>
    <dbReference type="NCBI Taxonomy" id="2419964"/>
    <lineage>
        <taxon>Viruses</taxon>
        <taxon>Duplodnaviria</taxon>
        <taxon>Heunggongvirae</taxon>
        <taxon>Uroviricota</taxon>
        <taxon>Caudoviricetes</taxon>
        <taxon>Feeclasvirinae</taxon>
        <taxon>Noelyvirus</taxon>
        <taxon>Noelyvirus noely</taxon>
    </lineage>
</organism>
<sequence length="65" mass="6714">MNIKPTDKMAAAGTGGAAALLLQWGARQAGLDLPPDVAAAFVLVAAFVAGWLRTEGGRREGRHRG</sequence>
<dbReference type="EMBL" id="MH834622">
    <property type="protein sequence ID" value="AYN55956.1"/>
    <property type="molecule type" value="Genomic_DNA"/>
</dbReference>
<name>A0A3G2KAE9_9CAUD</name>
<keyword evidence="1" id="KW-0812">Transmembrane</keyword>
<accession>A0A3G2KAE9</accession>
<evidence type="ECO:0000313" key="2">
    <source>
        <dbReference type="EMBL" id="AYN55956.1"/>
    </source>
</evidence>
<dbReference type="RefSeq" id="YP_010761463.1">
    <property type="nucleotide sequence ID" value="NC_073595.1"/>
</dbReference>
<keyword evidence="3" id="KW-1185">Reference proteome</keyword>
<evidence type="ECO:0000256" key="1">
    <source>
        <dbReference type="SAM" id="Phobius"/>
    </source>
</evidence>
<evidence type="ECO:0000313" key="3">
    <source>
        <dbReference type="Proteomes" id="UP000277525"/>
    </source>
</evidence>
<gene>
    <name evidence="2" type="primary">15</name>
    <name evidence="2" type="ORF">PBI_NOELY_15</name>
</gene>
<dbReference type="KEGG" id="vg:80090705"/>